<feature type="region of interest" description="Disordered" evidence="6">
    <location>
        <begin position="299"/>
        <end position="321"/>
    </location>
</feature>
<feature type="region of interest" description="Disordered" evidence="6">
    <location>
        <begin position="1001"/>
        <end position="1038"/>
    </location>
</feature>
<organism evidence="8 9">
    <name type="scientific">Parascaris univalens</name>
    <name type="common">Nematode worm</name>
    <dbReference type="NCBI Taxonomy" id="6257"/>
    <lineage>
        <taxon>Eukaryota</taxon>
        <taxon>Metazoa</taxon>
        <taxon>Ecdysozoa</taxon>
        <taxon>Nematoda</taxon>
        <taxon>Chromadorea</taxon>
        <taxon>Rhabditida</taxon>
        <taxon>Spirurina</taxon>
        <taxon>Ascaridomorpha</taxon>
        <taxon>Ascaridoidea</taxon>
        <taxon>Ascarididae</taxon>
        <taxon>Parascaris</taxon>
    </lineage>
</organism>
<feature type="compositionally biased region" description="Polar residues" evidence="6">
    <location>
        <begin position="687"/>
        <end position="710"/>
    </location>
</feature>
<evidence type="ECO:0000256" key="4">
    <source>
        <dbReference type="ARBA" id="ARBA00023212"/>
    </source>
</evidence>
<feature type="repeat" description="HEAT" evidence="5">
    <location>
        <begin position="163"/>
        <end position="200"/>
    </location>
</feature>
<keyword evidence="4" id="KW-0206">Cytoskeleton</keyword>
<dbReference type="GO" id="GO:0005815">
    <property type="term" value="C:microtubule organizing center"/>
    <property type="evidence" value="ECO:0007669"/>
    <property type="project" value="TreeGrafter"/>
</dbReference>
<dbReference type="SMART" id="SM01349">
    <property type="entry name" value="TOG"/>
    <property type="match status" value="3"/>
</dbReference>
<dbReference type="InterPro" id="IPR011989">
    <property type="entry name" value="ARM-like"/>
</dbReference>
<evidence type="ECO:0000256" key="1">
    <source>
        <dbReference type="ARBA" id="ARBA00004245"/>
    </source>
</evidence>
<evidence type="ECO:0000313" key="9">
    <source>
        <dbReference type="WBParaSite" id="PgR018_g021_t04"/>
    </source>
</evidence>
<feature type="compositionally biased region" description="Polar residues" evidence="6">
    <location>
        <begin position="303"/>
        <end position="314"/>
    </location>
</feature>
<keyword evidence="3" id="KW-0677">Repeat</keyword>
<dbReference type="Pfam" id="PF12348">
    <property type="entry name" value="CLASP_N"/>
    <property type="match status" value="1"/>
</dbReference>
<dbReference type="Gene3D" id="1.25.10.10">
    <property type="entry name" value="Leucine-rich Repeat Variant"/>
    <property type="match status" value="4"/>
</dbReference>
<dbReference type="Pfam" id="PF24987">
    <property type="entry name" value="HEAT_EF3_N"/>
    <property type="match status" value="1"/>
</dbReference>
<feature type="compositionally biased region" description="Polar residues" evidence="6">
    <location>
        <begin position="1001"/>
        <end position="1022"/>
    </location>
</feature>
<feature type="region of interest" description="Disordered" evidence="6">
    <location>
        <begin position="226"/>
        <end position="257"/>
    </location>
</feature>
<feature type="region of interest" description="Disordered" evidence="6">
    <location>
        <begin position="633"/>
        <end position="729"/>
    </location>
</feature>
<evidence type="ECO:0000256" key="2">
    <source>
        <dbReference type="ARBA" id="ARBA00022490"/>
    </source>
</evidence>
<feature type="compositionally biased region" description="Low complexity" evidence="6">
    <location>
        <begin position="657"/>
        <end position="686"/>
    </location>
</feature>
<dbReference type="GO" id="GO:0005881">
    <property type="term" value="C:cytoplasmic microtubule"/>
    <property type="evidence" value="ECO:0007669"/>
    <property type="project" value="TreeGrafter"/>
</dbReference>
<dbReference type="GO" id="GO:1902903">
    <property type="term" value="P:regulation of supramolecular fiber organization"/>
    <property type="evidence" value="ECO:0007669"/>
    <property type="project" value="UniProtKB-ARBA"/>
</dbReference>
<feature type="domain" description="TOG" evidence="7">
    <location>
        <begin position="1"/>
        <end position="231"/>
    </location>
</feature>
<dbReference type="InterPro" id="IPR034085">
    <property type="entry name" value="TOG"/>
</dbReference>
<name>A0A915AYU7_PARUN</name>
<dbReference type="InterPro" id="IPR021133">
    <property type="entry name" value="HEAT_type_2"/>
</dbReference>
<dbReference type="PANTHER" id="PTHR21567">
    <property type="entry name" value="CLASP"/>
    <property type="match status" value="1"/>
</dbReference>
<sequence length="1283" mass="142998">MSWLGELIEKNSSDPRQRLELGQQILAQLQTSRLPSDSTLLNDFCDLIVQWLSASNFKVALLAVEIIDVGIEVSGDVLSPYLVDRTSTLVERLGDSKQSVREAAIQLITTMANTPHCSPQIVLEKISPGLVHRQWLVRIGVMQVIRNILEQHKFEVDVQINRVIPTLCKLMGDPNSEVREAAANALVNIFCQLGEPVPNSIHKRQLIPESKFQMLMARYNEAQQCGGLAPATPSTSQRTARPLRRPVIPQKPRFTPQPIRLRRDPWEREQEEAGDMFKKPGAPSFAGRVMQTTRRAPLGEVANSPTTPSFTRASSVPAHKRPPVAVTAKNTGKAGGVSDEAFQQAFVQVPKCDIFSARELKDKVTAACATLEDVNVDWDRRVAALKTLRAIVIGGGLDFSNFSEELKEMEKALLLSTKDLRSQVCREACVTIAFYCERLENKMANTVLILMPTLINLLQNSAKVMATSSHLALQYAIKYVRSEKLLPHLQTAMTSKSREIRRASASLLLMALTLWEGRFVEKNMPVFLDCIKMSLSDADPETRSTGRNLYVQLDQDYKQQADILYKSLDPSKQRQLSGYVSQSSSSQSIISEKDSLPMSQRSSYALHKASPAYYSGRSTSDIDPMAARRATHANKWGGPLHQVNGTSNSMSLRTPTSQRLVSVSQRVVSGARRSSGTSTGSVVRSQPGSRSTSPNTRHQQSRLQPRTNIVGSGRMRNQTEDLEDGASASTDSLSRFETAELTNALACCASTLVPDRKEGLKALFTVISSDRQISAIDLRKIVERLNVLIGEGSHKLLQSLCDVMVALVRRYNSELTDWLNHLIPKLVTKHANDVLSSNQEKFRTMMDAVRQYFNPDKQLHAVCKFIQDPIRNNVSYKVKYGLLMYLHELMSGMDSAPSMNQSEVRQAVNKIFQWVDDPKNAGLLQISEKVVCDMFHLNASDFTSMMATFPNELKDRLQAIIRRNSFATPKANGYSSNDAHAGILETTAQINEFVDSRTAMQTSPLRSPASLGNGSYRGSQENSFRRSSREDPNGSLSGYILDPEGLANDVEQQEELITKIGEELSLHNQRSAERIRAMAVLSQVTRDNLFSLWDKHFRMILLLLMETLKDVDPDVRRMALKLLKEICYSQASRVNLFAEMTLMRVLDACTDDSKLVVSAAEDCGNVLATHVSSATCRKVLIAVIRSDAEEQKVHTAIKMLTKVIESLSAPELELVLDELAPPIVETYNYESSSIRKESVVCLVAMIRIVGEGMMAPYLAKLNKGKQKLIDVYLQRMRDRSSPY</sequence>
<evidence type="ECO:0000256" key="3">
    <source>
        <dbReference type="ARBA" id="ARBA00022737"/>
    </source>
</evidence>
<protein>
    <submittedName>
        <fullName evidence="9">TOG domain-containing protein</fullName>
    </submittedName>
</protein>
<feature type="region of interest" description="Disordered" evidence="6">
    <location>
        <begin position="575"/>
        <end position="597"/>
    </location>
</feature>
<evidence type="ECO:0000313" key="8">
    <source>
        <dbReference type="Proteomes" id="UP000887569"/>
    </source>
</evidence>
<evidence type="ECO:0000256" key="6">
    <source>
        <dbReference type="SAM" id="MobiDB-lite"/>
    </source>
</evidence>
<keyword evidence="2" id="KW-0963">Cytoplasm</keyword>
<dbReference type="GO" id="GO:0040001">
    <property type="term" value="P:establishment of mitotic spindle localization"/>
    <property type="evidence" value="ECO:0007669"/>
    <property type="project" value="TreeGrafter"/>
</dbReference>
<feature type="domain" description="TOG" evidence="7">
    <location>
        <begin position="1049"/>
        <end position="1282"/>
    </location>
</feature>
<evidence type="ECO:0000256" key="5">
    <source>
        <dbReference type="PROSITE-ProRule" id="PRU00103"/>
    </source>
</evidence>
<accession>A0A915AYU7</accession>
<reference evidence="9" key="1">
    <citation type="submission" date="2022-11" db="UniProtKB">
        <authorList>
            <consortium name="WormBaseParasite"/>
        </authorList>
    </citation>
    <scope>IDENTIFICATION</scope>
</reference>
<dbReference type="InterPro" id="IPR016024">
    <property type="entry name" value="ARM-type_fold"/>
</dbReference>
<dbReference type="SUPFAM" id="SSF48371">
    <property type="entry name" value="ARM repeat"/>
    <property type="match status" value="2"/>
</dbReference>
<feature type="domain" description="TOG" evidence="7">
    <location>
        <begin position="356"/>
        <end position="589"/>
    </location>
</feature>
<keyword evidence="8" id="KW-1185">Reference proteome</keyword>
<dbReference type="PANTHER" id="PTHR21567:SF9">
    <property type="entry name" value="CLIP-ASSOCIATING PROTEIN"/>
    <property type="match status" value="1"/>
</dbReference>
<proteinExistence type="predicted"/>
<feature type="compositionally biased region" description="Polar residues" evidence="6">
    <location>
        <begin position="643"/>
        <end position="656"/>
    </location>
</feature>
<feature type="compositionally biased region" description="Basic and acidic residues" evidence="6">
    <location>
        <begin position="1023"/>
        <end position="1032"/>
    </location>
</feature>
<dbReference type="GO" id="GO:0005876">
    <property type="term" value="C:spindle microtubule"/>
    <property type="evidence" value="ECO:0007669"/>
    <property type="project" value="TreeGrafter"/>
</dbReference>
<feature type="compositionally biased region" description="Low complexity" evidence="6">
    <location>
        <begin position="581"/>
        <end position="590"/>
    </location>
</feature>
<dbReference type="GO" id="GO:0045180">
    <property type="term" value="C:basal cortex"/>
    <property type="evidence" value="ECO:0007669"/>
    <property type="project" value="TreeGrafter"/>
</dbReference>
<dbReference type="GO" id="GO:0072686">
    <property type="term" value="C:mitotic spindle"/>
    <property type="evidence" value="ECO:0007669"/>
    <property type="project" value="TreeGrafter"/>
</dbReference>
<dbReference type="GO" id="GO:0090307">
    <property type="term" value="P:mitotic spindle assembly"/>
    <property type="evidence" value="ECO:0007669"/>
    <property type="project" value="TreeGrafter"/>
</dbReference>
<dbReference type="GO" id="GO:0008017">
    <property type="term" value="F:microtubule binding"/>
    <property type="evidence" value="ECO:0007669"/>
    <property type="project" value="TreeGrafter"/>
</dbReference>
<comment type="subcellular location">
    <subcellularLocation>
        <location evidence="1">Cytoplasm</location>
        <location evidence="1">Cytoskeleton</location>
    </subcellularLocation>
</comment>
<dbReference type="WBParaSite" id="PgR018_g021_t04">
    <property type="protein sequence ID" value="PgR018_g021_t04"/>
    <property type="gene ID" value="PgR018_g021"/>
</dbReference>
<dbReference type="PROSITE" id="PS50077">
    <property type="entry name" value="HEAT_REPEAT"/>
    <property type="match status" value="1"/>
</dbReference>
<dbReference type="Proteomes" id="UP000887569">
    <property type="component" value="Unplaced"/>
</dbReference>
<dbReference type="GO" id="GO:0000776">
    <property type="term" value="C:kinetochore"/>
    <property type="evidence" value="ECO:0007669"/>
    <property type="project" value="TreeGrafter"/>
</dbReference>
<dbReference type="InterPro" id="IPR024395">
    <property type="entry name" value="CLASP_N_dom"/>
</dbReference>
<dbReference type="GO" id="GO:0031110">
    <property type="term" value="P:regulation of microtubule polymerization or depolymerization"/>
    <property type="evidence" value="ECO:0007669"/>
    <property type="project" value="UniProtKB-ARBA"/>
</dbReference>
<evidence type="ECO:0000259" key="7">
    <source>
        <dbReference type="SMART" id="SM01349"/>
    </source>
</evidence>